<dbReference type="RefSeq" id="WP_045808589.1">
    <property type="nucleotide sequence ID" value="NZ_LANX01000001.1"/>
</dbReference>
<evidence type="ECO:0000259" key="1">
    <source>
        <dbReference type="Pfam" id="PF00578"/>
    </source>
</evidence>
<dbReference type="PANTHER" id="PTHR42852">
    <property type="entry name" value="THIOL:DISULFIDE INTERCHANGE PROTEIN DSBE"/>
    <property type="match status" value="1"/>
</dbReference>
<proteinExistence type="predicted"/>
<organism evidence="2 3">
    <name type="scientific">Candidatus Neoehrlichia procyonis str. RAC413</name>
    <dbReference type="NCBI Taxonomy" id="1359163"/>
    <lineage>
        <taxon>Bacteria</taxon>
        <taxon>Pseudomonadati</taxon>
        <taxon>Pseudomonadota</taxon>
        <taxon>Alphaproteobacteria</taxon>
        <taxon>Rickettsiales</taxon>
        <taxon>Anaplasmataceae</taxon>
        <taxon>Candidatus Neoehrlichia</taxon>
    </lineage>
</organism>
<dbReference type="STRING" id="1359163.NLO413_0083"/>
<accession>A0A0F3NLZ3</accession>
<name>A0A0F3NLZ3_9RICK</name>
<gene>
    <name evidence="2" type="ORF">NLO413_0083</name>
</gene>
<dbReference type="InterPro" id="IPR050553">
    <property type="entry name" value="Thioredoxin_ResA/DsbE_sf"/>
</dbReference>
<feature type="domain" description="Alkyl hydroperoxide reductase subunit C/ Thiol specific antioxidant" evidence="1">
    <location>
        <begin position="52"/>
        <end position="164"/>
    </location>
</feature>
<dbReference type="Gene3D" id="3.40.30.10">
    <property type="entry name" value="Glutaredoxin"/>
    <property type="match status" value="1"/>
</dbReference>
<dbReference type="EMBL" id="LANX01000001">
    <property type="protein sequence ID" value="KJV68722.1"/>
    <property type="molecule type" value="Genomic_DNA"/>
</dbReference>
<dbReference type="SUPFAM" id="SSF52833">
    <property type="entry name" value="Thioredoxin-like"/>
    <property type="match status" value="1"/>
</dbReference>
<comment type="caution">
    <text evidence="2">The sequence shown here is derived from an EMBL/GenBank/DDBJ whole genome shotgun (WGS) entry which is preliminary data.</text>
</comment>
<dbReference type="GO" id="GO:0016209">
    <property type="term" value="F:antioxidant activity"/>
    <property type="evidence" value="ECO:0007669"/>
    <property type="project" value="InterPro"/>
</dbReference>
<reference evidence="2 3" key="1">
    <citation type="submission" date="2015-02" db="EMBL/GenBank/DDBJ databases">
        <title>Genome Sequencing of Rickettsiales.</title>
        <authorList>
            <person name="Daugherty S.C."/>
            <person name="Su Q."/>
            <person name="Abolude K."/>
            <person name="Beier-Sexton M."/>
            <person name="Carlyon J.A."/>
            <person name="Carter R."/>
            <person name="Day N.P."/>
            <person name="Dumler S.J."/>
            <person name="Dyachenko V."/>
            <person name="Godinez A."/>
            <person name="Kurtti T.J."/>
            <person name="Lichay M."/>
            <person name="Mullins K.E."/>
            <person name="Ott S."/>
            <person name="Pappas-Brown V."/>
            <person name="Paris D.H."/>
            <person name="Patel P."/>
            <person name="Richards A.L."/>
            <person name="Sadzewicz L."/>
            <person name="Sears K."/>
            <person name="Seidman D."/>
            <person name="Sengamalay N."/>
            <person name="Stenos J."/>
            <person name="Tallon L.J."/>
            <person name="Vincent G."/>
            <person name="Fraser C.M."/>
            <person name="Munderloh U."/>
            <person name="Dunning-Hotopp J.C."/>
        </authorList>
    </citation>
    <scope>NUCLEOTIDE SEQUENCE [LARGE SCALE GENOMIC DNA]</scope>
    <source>
        <strain evidence="2 3">RAC413</strain>
    </source>
</reference>
<evidence type="ECO:0000313" key="2">
    <source>
        <dbReference type="EMBL" id="KJV68722.1"/>
    </source>
</evidence>
<dbReference type="InterPro" id="IPR000866">
    <property type="entry name" value="AhpC/TSA"/>
</dbReference>
<dbReference type="OrthoDB" id="9799347at2"/>
<evidence type="ECO:0000313" key="3">
    <source>
        <dbReference type="Proteomes" id="UP000033562"/>
    </source>
</evidence>
<dbReference type="GO" id="GO:0016491">
    <property type="term" value="F:oxidoreductase activity"/>
    <property type="evidence" value="ECO:0007669"/>
    <property type="project" value="InterPro"/>
</dbReference>
<dbReference type="Proteomes" id="UP000033562">
    <property type="component" value="Unassembled WGS sequence"/>
</dbReference>
<keyword evidence="3" id="KW-1185">Reference proteome</keyword>
<sequence length="191" mass="22636">MKILSIIIICILLLTNSSIASEDLLLDNELKSLGLPSVFINSMLMERVKMVNLPFFTEDGKEVFVKDFHEKLLVITFWAPWSTESSILVEELYKINQYLQQREIFEITFIPILINVEDISYVKSFYKTYDIKFNIYFDRDRQLYEHFNIKNIPFTLIVNKNGLIISKVSNYIKWYNIDIVNALIFLIKRDN</sequence>
<dbReference type="CDD" id="cd02966">
    <property type="entry name" value="TlpA_like_family"/>
    <property type="match status" value="1"/>
</dbReference>
<dbReference type="PANTHER" id="PTHR42852:SF17">
    <property type="entry name" value="THIOREDOXIN-LIKE PROTEIN HI_1115"/>
    <property type="match status" value="1"/>
</dbReference>
<dbReference type="InterPro" id="IPR036249">
    <property type="entry name" value="Thioredoxin-like_sf"/>
</dbReference>
<protein>
    <submittedName>
        <fullName evidence="2">AhpC/TSA family protein</fullName>
    </submittedName>
</protein>
<dbReference type="AlphaFoldDB" id="A0A0F3NLZ3"/>
<dbReference type="Pfam" id="PF00578">
    <property type="entry name" value="AhpC-TSA"/>
    <property type="match status" value="1"/>
</dbReference>